<reference evidence="2" key="2">
    <citation type="submission" date="2023-05" db="EMBL/GenBank/DDBJ databases">
        <authorList>
            <person name="Schelkunov M.I."/>
        </authorList>
    </citation>
    <scope>NUCLEOTIDE SEQUENCE</scope>
    <source>
        <strain evidence="2">Hsosn_3</strain>
        <tissue evidence="2">Leaf</tissue>
    </source>
</reference>
<reference evidence="2" key="1">
    <citation type="submission" date="2023-02" db="EMBL/GenBank/DDBJ databases">
        <title>Genome of toxic invasive species Heracleum sosnowskyi carries increased number of genes despite the absence of recent whole-genome duplications.</title>
        <authorList>
            <person name="Schelkunov M."/>
            <person name="Shtratnikova V."/>
            <person name="Makarenko M."/>
            <person name="Klepikova A."/>
            <person name="Omelchenko D."/>
            <person name="Novikova G."/>
            <person name="Obukhova E."/>
            <person name="Bogdanov V."/>
            <person name="Penin A."/>
            <person name="Logacheva M."/>
        </authorList>
    </citation>
    <scope>NUCLEOTIDE SEQUENCE</scope>
    <source>
        <strain evidence="2">Hsosn_3</strain>
        <tissue evidence="2">Leaf</tissue>
    </source>
</reference>
<feature type="region of interest" description="Disordered" evidence="1">
    <location>
        <begin position="22"/>
        <end position="64"/>
    </location>
</feature>
<evidence type="ECO:0000313" key="3">
    <source>
        <dbReference type="Proteomes" id="UP001237642"/>
    </source>
</evidence>
<name>A0AAD8MC72_9APIA</name>
<evidence type="ECO:0000256" key="1">
    <source>
        <dbReference type="SAM" id="MobiDB-lite"/>
    </source>
</evidence>
<accession>A0AAD8MC72</accession>
<gene>
    <name evidence="2" type="ORF">POM88_034403</name>
</gene>
<protein>
    <submittedName>
        <fullName evidence="2">Uncharacterized protein</fullName>
    </submittedName>
</protein>
<evidence type="ECO:0000313" key="2">
    <source>
        <dbReference type="EMBL" id="KAK1368311.1"/>
    </source>
</evidence>
<sequence>MIQKAQAKNAKRLAELAAKQNAEAFPEVHAEATSGARTERSSSPPSDDLEIIESAVPDSNPASPPADRFAARFAAEAPLAVKEIGTDMCRAFILPKDRSVYDRAGASSACSELLGHITMVIPWATTVEQKVKDLDLQLRGLKLAEEMGETAEGQLDALHKEVSSKAKLRASRRAEKKAQKLVFMSEDQGFTAGYEEVIRKAHAAGMDYKLLLEEGMEDPIRRPEEPDVPPVVSSDPESDLSD</sequence>
<proteinExistence type="predicted"/>
<comment type="caution">
    <text evidence="2">The sequence shown here is derived from an EMBL/GenBank/DDBJ whole genome shotgun (WGS) entry which is preliminary data.</text>
</comment>
<dbReference type="AlphaFoldDB" id="A0AAD8MC72"/>
<organism evidence="2 3">
    <name type="scientific">Heracleum sosnowskyi</name>
    <dbReference type="NCBI Taxonomy" id="360622"/>
    <lineage>
        <taxon>Eukaryota</taxon>
        <taxon>Viridiplantae</taxon>
        <taxon>Streptophyta</taxon>
        <taxon>Embryophyta</taxon>
        <taxon>Tracheophyta</taxon>
        <taxon>Spermatophyta</taxon>
        <taxon>Magnoliopsida</taxon>
        <taxon>eudicotyledons</taxon>
        <taxon>Gunneridae</taxon>
        <taxon>Pentapetalae</taxon>
        <taxon>asterids</taxon>
        <taxon>campanulids</taxon>
        <taxon>Apiales</taxon>
        <taxon>Apiaceae</taxon>
        <taxon>Apioideae</taxon>
        <taxon>apioid superclade</taxon>
        <taxon>Tordylieae</taxon>
        <taxon>Tordyliinae</taxon>
        <taxon>Heracleum</taxon>
    </lineage>
</organism>
<keyword evidence="3" id="KW-1185">Reference proteome</keyword>
<dbReference type="EMBL" id="JAUIZM010000008">
    <property type="protein sequence ID" value="KAK1368311.1"/>
    <property type="molecule type" value="Genomic_DNA"/>
</dbReference>
<feature type="region of interest" description="Disordered" evidence="1">
    <location>
        <begin position="216"/>
        <end position="242"/>
    </location>
</feature>
<dbReference type="Proteomes" id="UP001237642">
    <property type="component" value="Unassembled WGS sequence"/>
</dbReference>